<comment type="caution">
    <text evidence="7">The sequence shown here is derived from an EMBL/GenBank/DDBJ whole genome shotgun (WGS) entry which is preliminary data.</text>
</comment>
<protein>
    <submittedName>
        <fullName evidence="7">Carboxypeptidase C (Cathepsin A)</fullName>
    </submittedName>
</protein>
<dbReference type="PANTHER" id="PTHR11802:SF3">
    <property type="entry name" value="RETINOID-INDUCIBLE SERINE CARBOXYPEPTIDASE"/>
    <property type="match status" value="1"/>
</dbReference>
<keyword evidence="2" id="KW-0645">Protease</keyword>
<evidence type="ECO:0000256" key="2">
    <source>
        <dbReference type="ARBA" id="ARBA00022670"/>
    </source>
</evidence>
<keyword evidence="4" id="KW-0378">Hydrolase</keyword>
<keyword evidence="1 7" id="KW-0121">Carboxypeptidase</keyword>
<evidence type="ECO:0000256" key="4">
    <source>
        <dbReference type="ARBA" id="ARBA00022801"/>
    </source>
</evidence>
<evidence type="ECO:0000256" key="1">
    <source>
        <dbReference type="ARBA" id="ARBA00022645"/>
    </source>
</evidence>
<dbReference type="InterPro" id="IPR018202">
    <property type="entry name" value="Ser_caboxypep_ser_AS"/>
</dbReference>
<dbReference type="InterPro" id="IPR029058">
    <property type="entry name" value="AB_hydrolase_fold"/>
</dbReference>
<dbReference type="EMBL" id="JACHML010000001">
    <property type="protein sequence ID" value="MBB6390168.1"/>
    <property type="molecule type" value="Genomic_DNA"/>
</dbReference>
<evidence type="ECO:0000256" key="3">
    <source>
        <dbReference type="ARBA" id="ARBA00022729"/>
    </source>
</evidence>
<dbReference type="Gene3D" id="3.40.50.1820">
    <property type="entry name" value="alpha/beta hydrolase"/>
    <property type="match status" value="2"/>
</dbReference>
<name>A0A7X0KTL4_9MICO</name>
<dbReference type="Pfam" id="PF00450">
    <property type="entry name" value="Peptidase_S10"/>
    <property type="match status" value="1"/>
</dbReference>
<reference evidence="7 8" key="1">
    <citation type="submission" date="2020-08" db="EMBL/GenBank/DDBJ databases">
        <title>Sequencing the genomes of 1000 actinobacteria strains.</title>
        <authorList>
            <person name="Klenk H.-P."/>
        </authorList>
    </citation>
    <scope>NUCLEOTIDE SEQUENCE [LARGE SCALE GENOMIC DNA]</scope>
    <source>
        <strain evidence="7 8">DSM 12511</strain>
    </source>
</reference>
<evidence type="ECO:0000313" key="8">
    <source>
        <dbReference type="Proteomes" id="UP000537775"/>
    </source>
</evidence>
<dbReference type="Proteomes" id="UP000537775">
    <property type="component" value="Unassembled WGS sequence"/>
</dbReference>
<accession>A0A7X0KTL4</accession>
<dbReference type="RefSeq" id="WP_184749418.1">
    <property type="nucleotide sequence ID" value="NZ_BAAAJR010000003.1"/>
</dbReference>
<dbReference type="InterPro" id="IPR001563">
    <property type="entry name" value="Peptidase_S10"/>
</dbReference>
<feature type="region of interest" description="Disordered" evidence="6">
    <location>
        <begin position="1"/>
        <end position="48"/>
    </location>
</feature>
<keyword evidence="5" id="KW-0325">Glycoprotein</keyword>
<dbReference type="SUPFAM" id="SSF53474">
    <property type="entry name" value="alpha/beta-Hydrolases"/>
    <property type="match status" value="1"/>
</dbReference>
<dbReference type="PANTHER" id="PTHR11802">
    <property type="entry name" value="SERINE PROTEASE FAMILY S10 SERINE CARBOXYPEPTIDASE"/>
    <property type="match status" value="1"/>
</dbReference>
<dbReference type="AlphaFoldDB" id="A0A7X0KTL4"/>
<keyword evidence="3" id="KW-0732">Signal</keyword>
<gene>
    <name evidence="7" type="ORF">HD594_000481</name>
</gene>
<keyword evidence="8" id="KW-1185">Reference proteome</keyword>
<dbReference type="GO" id="GO:0004185">
    <property type="term" value="F:serine-type carboxypeptidase activity"/>
    <property type="evidence" value="ECO:0007669"/>
    <property type="project" value="InterPro"/>
</dbReference>
<organism evidence="7 8">
    <name type="scientific">Microbacterium thalassium</name>
    <dbReference type="NCBI Taxonomy" id="362649"/>
    <lineage>
        <taxon>Bacteria</taxon>
        <taxon>Bacillati</taxon>
        <taxon>Actinomycetota</taxon>
        <taxon>Actinomycetes</taxon>
        <taxon>Micrococcales</taxon>
        <taxon>Microbacteriaceae</taxon>
        <taxon>Microbacterium</taxon>
    </lineage>
</organism>
<sequence>MPESTADTTDAATTGGASNAKAGARGPVTPAWEAPPGASAPMTWAPEGHEPISLTATADWTVLRREESPAAEVFAVSYLATDAAPDRPVTFVFNGGPGASSAYLHVGAIGPRRVVLPDDGSTARMPVRLVDNDASWIADTDLVFIDPVGTGFSRPIPAEPDAGKDAPTYWSYDRDLAAMREFISRWLSRNGRWSAPVFIAGESYGGYRVGRLAWSLPKDEGVGLAGAVLISPALEITPLTFTDYATDPYVDTVPTMAAGAFHHGRCRAPEAADGADAVAAAAAAFATTDYATFLMRGAAVPAEERDAVLSRLADLIGLAPAVVEHLQGRIRIDRWVREILRDRGEVAGLYDVTQTVVDPFPDRVSFEGGDHTLAGSTAAFTMAINHLLRAEIGVETDRQYAVLSYEVNKKWATDEGHHALDAPPGSVDDLRRGLTLNPHLEVLVVHGRHDLVTPLDSSRRMIDLMRLAPATGDRVRVRAYEGGHMFYTLSDSRDAFTADVREFFAACLPAGADDQDH</sequence>
<dbReference type="GO" id="GO:0006508">
    <property type="term" value="P:proteolysis"/>
    <property type="evidence" value="ECO:0007669"/>
    <property type="project" value="UniProtKB-KW"/>
</dbReference>
<evidence type="ECO:0000256" key="5">
    <source>
        <dbReference type="ARBA" id="ARBA00023180"/>
    </source>
</evidence>
<feature type="compositionally biased region" description="Low complexity" evidence="6">
    <location>
        <begin position="1"/>
        <end position="17"/>
    </location>
</feature>
<evidence type="ECO:0000313" key="7">
    <source>
        <dbReference type="EMBL" id="MBB6390168.1"/>
    </source>
</evidence>
<proteinExistence type="predicted"/>
<evidence type="ECO:0000256" key="6">
    <source>
        <dbReference type="SAM" id="MobiDB-lite"/>
    </source>
</evidence>
<dbReference type="PROSITE" id="PS00131">
    <property type="entry name" value="CARBOXYPEPT_SER_SER"/>
    <property type="match status" value="1"/>
</dbReference>